<organism evidence="4">
    <name type="scientific">Ananas comosus var. bracteatus</name>
    <name type="common">red pineapple</name>
    <dbReference type="NCBI Taxonomy" id="296719"/>
    <lineage>
        <taxon>Eukaryota</taxon>
        <taxon>Viridiplantae</taxon>
        <taxon>Streptophyta</taxon>
        <taxon>Embryophyta</taxon>
        <taxon>Tracheophyta</taxon>
        <taxon>Spermatophyta</taxon>
        <taxon>Magnoliopsida</taxon>
        <taxon>Liliopsida</taxon>
        <taxon>Poales</taxon>
        <taxon>Bromeliaceae</taxon>
        <taxon>Bromelioideae</taxon>
        <taxon>Ananas</taxon>
    </lineage>
</organism>
<dbReference type="Pfam" id="PF10419">
    <property type="entry name" value="TFIIIC_sub6"/>
    <property type="match status" value="1"/>
</dbReference>
<dbReference type="GO" id="GO:0000127">
    <property type="term" value="C:transcription factor TFIIIC complex"/>
    <property type="evidence" value="ECO:0007669"/>
    <property type="project" value="TreeGrafter"/>
</dbReference>
<gene>
    <name evidence="4" type="ORF">CB5_LOCUS27594</name>
</gene>
<accession>A0A6V7QMM0</accession>
<reference evidence="4" key="1">
    <citation type="submission" date="2020-07" db="EMBL/GenBank/DDBJ databases">
        <authorList>
            <person name="Lin J."/>
        </authorList>
    </citation>
    <scope>NUCLEOTIDE SEQUENCE</scope>
</reference>
<feature type="domain" description="X8" evidence="3">
    <location>
        <begin position="118"/>
        <end position="200"/>
    </location>
</feature>
<dbReference type="InterPro" id="IPR042771">
    <property type="entry name" value="GTF3C6-like"/>
</dbReference>
<dbReference type="PANTHER" id="PTHR21860">
    <property type="entry name" value="TRANSCRIPTION INITIATION FACTOR IIIC TFIIIC , POLYPEPTIDE 6-RELATED"/>
    <property type="match status" value="1"/>
</dbReference>
<feature type="region of interest" description="Disordered" evidence="2">
    <location>
        <begin position="73"/>
        <end position="128"/>
    </location>
</feature>
<sequence>MEKSSEHANEEEFLLLDLDDICVYSDIPANAPYTLSGLDTANPTLVIGDRLKLIGEYQETIGTCYIFSEDGETATRNADTRPSDTNLINEKHISDSNQASSKQVKPSRAFTKLSNSSRPRTTKMNPKLQQSACSFKQLQHYQAGGSCYIPDTVPYHASVLYNLYYKQHGADRNACDFGGDAMVVTSNPFGPVSSIEQCLDERHVPASRWVNLEAEAEAKVGAGYYGRFHLRLCLEGGYHVLDEVARVCSDYRPTAK</sequence>
<evidence type="ECO:0000256" key="2">
    <source>
        <dbReference type="SAM" id="MobiDB-lite"/>
    </source>
</evidence>
<dbReference type="Gene3D" id="2.60.40.4370">
    <property type="match status" value="1"/>
</dbReference>
<feature type="compositionally biased region" description="Polar residues" evidence="2">
    <location>
        <begin position="95"/>
        <end position="104"/>
    </location>
</feature>
<evidence type="ECO:0000259" key="3">
    <source>
        <dbReference type="SMART" id="SM00768"/>
    </source>
</evidence>
<protein>
    <recommendedName>
        <fullName evidence="3">X8 domain-containing protein</fullName>
    </recommendedName>
</protein>
<name>A0A6V7QMM0_ANACO</name>
<dbReference type="InterPro" id="IPR019481">
    <property type="entry name" value="TFIIIC_triple_barrel"/>
</dbReference>
<dbReference type="SMART" id="SM00768">
    <property type="entry name" value="X8"/>
    <property type="match status" value="1"/>
</dbReference>
<dbReference type="Pfam" id="PF07983">
    <property type="entry name" value="X8"/>
    <property type="match status" value="1"/>
</dbReference>
<dbReference type="PANTHER" id="PTHR21860:SF2">
    <property type="entry name" value="GENERAL TRANSCRIPTION FACTOR 3C POLYPEPTIDE 6"/>
    <property type="match status" value="1"/>
</dbReference>
<keyword evidence="1" id="KW-0732">Signal</keyword>
<dbReference type="InterPro" id="IPR012946">
    <property type="entry name" value="X8"/>
</dbReference>
<evidence type="ECO:0000256" key="1">
    <source>
        <dbReference type="ARBA" id="ARBA00022729"/>
    </source>
</evidence>
<feature type="compositionally biased region" description="Polar residues" evidence="2">
    <location>
        <begin position="112"/>
        <end position="128"/>
    </location>
</feature>
<dbReference type="EMBL" id="LR862137">
    <property type="protein sequence ID" value="CAD1844383.1"/>
    <property type="molecule type" value="Genomic_DNA"/>
</dbReference>
<evidence type="ECO:0000313" key="4">
    <source>
        <dbReference type="EMBL" id="CAD1844383.1"/>
    </source>
</evidence>
<dbReference type="AlphaFoldDB" id="A0A6V7QMM0"/>
<proteinExistence type="predicted"/>
<dbReference type="GO" id="GO:0006383">
    <property type="term" value="P:transcription by RNA polymerase III"/>
    <property type="evidence" value="ECO:0007669"/>
    <property type="project" value="InterPro"/>
</dbReference>